<sequence length="166" mass="18451">MWLFQVELFPHWYRVRLDQPMQECLSILPLSSYRSFYSLQAALMINGRSNSYAISSGASKISLRPGTVTFQNILCSSAVIHLDLKLNGRRGERKGGGRGEDDGRGVGALKDLGWRILSRLTTPSAPATHITTETSTRYHEKFGYKRSLADSTQSETTINPPTSPDS</sequence>
<organism evidence="2 3">
    <name type="scientific">Pseudocercospora fijiensis (strain CIRAD86)</name>
    <name type="common">Black leaf streak disease fungus</name>
    <name type="synonym">Mycosphaerella fijiensis</name>
    <dbReference type="NCBI Taxonomy" id="383855"/>
    <lineage>
        <taxon>Eukaryota</taxon>
        <taxon>Fungi</taxon>
        <taxon>Dikarya</taxon>
        <taxon>Ascomycota</taxon>
        <taxon>Pezizomycotina</taxon>
        <taxon>Dothideomycetes</taxon>
        <taxon>Dothideomycetidae</taxon>
        <taxon>Mycosphaerellales</taxon>
        <taxon>Mycosphaerellaceae</taxon>
        <taxon>Pseudocercospora</taxon>
    </lineage>
</organism>
<name>M3ACQ9_PSEFD</name>
<dbReference type="KEGG" id="pfj:MYCFIDRAFT_175871"/>
<dbReference type="AlphaFoldDB" id="M3ACQ9"/>
<evidence type="ECO:0000313" key="3">
    <source>
        <dbReference type="Proteomes" id="UP000016932"/>
    </source>
</evidence>
<dbReference type="HOGENOM" id="CLU_1603468_0_0_1"/>
<gene>
    <name evidence="2" type="ORF">MYCFIDRAFT_175871</name>
</gene>
<dbReference type="GeneID" id="19333457"/>
<feature type="region of interest" description="Disordered" evidence="1">
    <location>
        <begin position="129"/>
        <end position="166"/>
    </location>
</feature>
<reference evidence="2 3" key="1">
    <citation type="journal article" date="2012" name="PLoS Pathog.">
        <title>Diverse lifestyles and strategies of plant pathogenesis encoded in the genomes of eighteen Dothideomycetes fungi.</title>
        <authorList>
            <person name="Ohm R.A."/>
            <person name="Feau N."/>
            <person name="Henrissat B."/>
            <person name="Schoch C.L."/>
            <person name="Horwitz B.A."/>
            <person name="Barry K.W."/>
            <person name="Condon B.J."/>
            <person name="Copeland A.C."/>
            <person name="Dhillon B."/>
            <person name="Glaser F."/>
            <person name="Hesse C.N."/>
            <person name="Kosti I."/>
            <person name="LaButti K."/>
            <person name="Lindquist E.A."/>
            <person name="Lucas S."/>
            <person name="Salamov A.A."/>
            <person name="Bradshaw R.E."/>
            <person name="Ciuffetti L."/>
            <person name="Hamelin R.C."/>
            <person name="Kema G.H.J."/>
            <person name="Lawrence C."/>
            <person name="Scott J.A."/>
            <person name="Spatafora J.W."/>
            <person name="Turgeon B.G."/>
            <person name="de Wit P.J.G.M."/>
            <person name="Zhong S."/>
            <person name="Goodwin S.B."/>
            <person name="Grigoriev I.V."/>
        </authorList>
    </citation>
    <scope>NUCLEOTIDE SEQUENCE [LARGE SCALE GENOMIC DNA]</scope>
    <source>
        <strain evidence="2 3">CIRAD86</strain>
    </source>
</reference>
<dbReference type="RefSeq" id="XP_007927720.1">
    <property type="nucleotide sequence ID" value="XM_007929529.1"/>
</dbReference>
<proteinExistence type="predicted"/>
<dbReference type="VEuPathDB" id="FungiDB:MYCFIDRAFT_175871"/>
<feature type="compositionally biased region" description="Polar residues" evidence="1">
    <location>
        <begin position="149"/>
        <end position="160"/>
    </location>
</feature>
<evidence type="ECO:0000313" key="2">
    <source>
        <dbReference type="EMBL" id="EME82331.1"/>
    </source>
</evidence>
<dbReference type="Proteomes" id="UP000016932">
    <property type="component" value="Unassembled WGS sequence"/>
</dbReference>
<keyword evidence="3" id="KW-1185">Reference proteome</keyword>
<protein>
    <submittedName>
        <fullName evidence="2">Uncharacterized protein</fullName>
    </submittedName>
</protein>
<dbReference type="EMBL" id="KB446559">
    <property type="protein sequence ID" value="EME82331.1"/>
    <property type="molecule type" value="Genomic_DNA"/>
</dbReference>
<evidence type="ECO:0000256" key="1">
    <source>
        <dbReference type="SAM" id="MobiDB-lite"/>
    </source>
</evidence>
<accession>M3ACQ9</accession>